<gene>
    <name evidence="3" type="ORF">CHU93_09400</name>
</gene>
<accession>A0A255YGE4</accession>
<evidence type="ECO:0000313" key="3">
    <source>
        <dbReference type="EMBL" id="OYQ28316.1"/>
    </source>
</evidence>
<dbReference type="Proteomes" id="UP000216991">
    <property type="component" value="Unassembled WGS sequence"/>
</dbReference>
<comment type="caution">
    <text evidence="3">The sequence shown here is derived from an EMBL/GenBank/DDBJ whole genome shotgun (WGS) entry which is preliminary data.</text>
</comment>
<keyword evidence="2" id="KW-0812">Transmembrane</keyword>
<evidence type="ECO:0000313" key="4">
    <source>
        <dbReference type="Proteomes" id="UP000216991"/>
    </source>
</evidence>
<feature type="transmembrane region" description="Helical" evidence="2">
    <location>
        <begin position="56"/>
        <end position="75"/>
    </location>
</feature>
<evidence type="ECO:0000256" key="2">
    <source>
        <dbReference type="SAM" id="Phobius"/>
    </source>
</evidence>
<keyword evidence="2" id="KW-1133">Transmembrane helix</keyword>
<reference evidence="3 4" key="1">
    <citation type="submission" date="2017-07" db="EMBL/GenBank/DDBJ databases">
        <title>Sandarakinorhabdus cyanobacteriorum sp. nov., a novel bacterium isolated from cyanobacterial aggregates in a eutrophic lake.</title>
        <authorList>
            <person name="Cai H."/>
        </authorList>
    </citation>
    <scope>NUCLEOTIDE SEQUENCE [LARGE SCALE GENOMIC DNA]</scope>
    <source>
        <strain evidence="3 4">TH057</strain>
    </source>
</reference>
<keyword evidence="2" id="KW-0472">Membrane</keyword>
<sequence>MQAALFGKRDDGPGPSATGPASAGEGLYRLLAFATAVAGAVLGIRFADWSGLGDAWGLASVGAGALAGWGVVRALKSPLVAILDFAASVMRWALIAGLMLALFWWLGR</sequence>
<proteinExistence type="predicted"/>
<feature type="transmembrane region" description="Helical" evidence="2">
    <location>
        <begin position="26"/>
        <end position="44"/>
    </location>
</feature>
<name>A0A255YGE4_9SPHN</name>
<feature type="transmembrane region" description="Helical" evidence="2">
    <location>
        <begin position="81"/>
        <end position="106"/>
    </location>
</feature>
<dbReference type="EMBL" id="NOXT01000110">
    <property type="protein sequence ID" value="OYQ28316.1"/>
    <property type="molecule type" value="Genomic_DNA"/>
</dbReference>
<evidence type="ECO:0000256" key="1">
    <source>
        <dbReference type="SAM" id="MobiDB-lite"/>
    </source>
</evidence>
<dbReference type="AlphaFoldDB" id="A0A255YGE4"/>
<protein>
    <submittedName>
        <fullName evidence="3">Uncharacterized protein</fullName>
    </submittedName>
</protein>
<keyword evidence="4" id="KW-1185">Reference proteome</keyword>
<feature type="region of interest" description="Disordered" evidence="1">
    <location>
        <begin position="1"/>
        <end position="20"/>
    </location>
</feature>
<organism evidence="3 4">
    <name type="scientific">Sandarakinorhabdus cyanobacteriorum</name>
    <dbReference type="NCBI Taxonomy" id="1981098"/>
    <lineage>
        <taxon>Bacteria</taxon>
        <taxon>Pseudomonadati</taxon>
        <taxon>Pseudomonadota</taxon>
        <taxon>Alphaproteobacteria</taxon>
        <taxon>Sphingomonadales</taxon>
        <taxon>Sphingosinicellaceae</taxon>
        <taxon>Sandarakinorhabdus</taxon>
    </lineage>
</organism>